<comment type="caution">
    <text evidence="2">The sequence shown here is derived from an EMBL/GenBank/DDBJ whole genome shotgun (WGS) entry which is preliminary data.</text>
</comment>
<protein>
    <submittedName>
        <fullName evidence="2">Uncharacterized protein</fullName>
    </submittedName>
</protein>
<feature type="region of interest" description="Disordered" evidence="1">
    <location>
        <begin position="465"/>
        <end position="490"/>
    </location>
</feature>
<proteinExistence type="predicted"/>
<dbReference type="OrthoDB" id="10565686at2759"/>
<evidence type="ECO:0000256" key="1">
    <source>
        <dbReference type="SAM" id="MobiDB-lite"/>
    </source>
</evidence>
<dbReference type="AlphaFoldDB" id="A0A9W8JY38"/>
<dbReference type="EMBL" id="JANKHO010000803">
    <property type="protein sequence ID" value="KAJ3506120.1"/>
    <property type="molecule type" value="Genomic_DNA"/>
</dbReference>
<name>A0A9W8JY38_9AGAR</name>
<reference evidence="2" key="1">
    <citation type="submission" date="2022-07" db="EMBL/GenBank/DDBJ databases">
        <title>Genome Sequence of Agrocybe chaxingu.</title>
        <authorList>
            <person name="Buettner E."/>
        </authorList>
    </citation>
    <scope>NUCLEOTIDE SEQUENCE</scope>
    <source>
        <strain evidence="2">MP-N11</strain>
    </source>
</reference>
<keyword evidence="3" id="KW-1185">Reference proteome</keyword>
<evidence type="ECO:0000313" key="2">
    <source>
        <dbReference type="EMBL" id="KAJ3506120.1"/>
    </source>
</evidence>
<gene>
    <name evidence="2" type="ORF">NLJ89_g7050</name>
</gene>
<feature type="region of interest" description="Disordered" evidence="1">
    <location>
        <begin position="327"/>
        <end position="355"/>
    </location>
</feature>
<feature type="region of interest" description="Disordered" evidence="1">
    <location>
        <begin position="261"/>
        <end position="287"/>
    </location>
</feature>
<sequence>MDIDSSTPLSPGERKISPLPPRARNRTALPPSSTTTGTADRASERERSASPILTIIPPVPIPRIVITDDAAPLVASPESSPPPSPGVRKICPLPQRFWQSTQGTITKPTFEFTLTVPRAAEEAPKTATAAPAIPASSEPSRLPSSGFMFQLPGSGDAPALRGGDAPATRDVGKTLLGGTDENETTDAVSGEAGEMAVDRKMKPLPPRMRRPAGTPNVPLPNYVPTYGQTTFVNPQLNTWQDVLEAGITAAIKQQDQVDAAAKTTMSGTNSDRDNQTSIDNGTGSSHPVYNSDSAKLLILYGEMMAGASAADLAASSALLALGGSQPETSSLLKTSVDRIESSEQTNDEAESGRQTDVEMDFSDMTDEEVNATLSSLGFNPASDQSFSLDETKATCEATFEPNMFAGAPIPLDGGMTVVEGQSSATAQTDQCIDATNYHLNTIQLAYDSELNYALGYNNPGYTSTGQEVHQGVYPPQGRQDNSLAASSSTATPTLEVNVHDYEQVDWSDSEIVPSTSPALIPEALDNLGIGSQEVHKEISHATHPFQDEEVEATNTDEDMEEVDIDAALAEREVGQHVLVQDLGASSADSSFEESFTATQSAEISSVMITPTIQAREGSYVLSADLAESAPRPNEEVGVACWSTSSRL</sequence>
<evidence type="ECO:0000313" key="3">
    <source>
        <dbReference type="Proteomes" id="UP001148786"/>
    </source>
</evidence>
<accession>A0A9W8JY38</accession>
<feature type="region of interest" description="Disordered" evidence="1">
    <location>
        <begin position="1"/>
        <end position="53"/>
    </location>
</feature>
<dbReference type="Proteomes" id="UP001148786">
    <property type="component" value="Unassembled WGS sequence"/>
</dbReference>
<feature type="compositionally biased region" description="Polar residues" evidence="1">
    <location>
        <begin position="263"/>
        <end position="287"/>
    </location>
</feature>
<organism evidence="2 3">
    <name type="scientific">Agrocybe chaxingu</name>
    <dbReference type="NCBI Taxonomy" id="84603"/>
    <lineage>
        <taxon>Eukaryota</taxon>
        <taxon>Fungi</taxon>
        <taxon>Dikarya</taxon>
        <taxon>Basidiomycota</taxon>
        <taxon>Agaricomycotina</taxon>
        <taxon>Agaricomycetes</taxon>
        <taxon>Agaricomycetidae</taxon>
        <taxon>Agaricales</taxon>
        <taxon>Agaricineae</taxon>
        <taxon>Strophariaceae</taxon>
        <taxon>Agrocybe</taxon>
    </lineage>
</organism>